<dbReference type="InterPro" id="IPR017900">
    <property type="entry name" value="4Fe4S_Fe_S_CS"/>
</dbReference>
<keyword evidence="5" id="KW-0274">FAD</keyword>
<dbReference type="GO" id="GO:0016491">
    <property type="term" value="F:oxidoreductase activity"/>
    <property type="evidence" value="ECO:0007669"/>
    <property type="project" value="UniProtKB-KW"/>
</dbReference>
<keyword evidence="9" id="KW-0472">Membrane</keyword>
<accession>A0AA43XHI7</accession>
<keyword evidence="8" id="KW-0411">Iron-sulfur</keyword>
<dbReference type="GO" id="GO:0050660">
    <property type="term" value="F:flavin adenine dinucleotide binding"/>
    <property type="evidence" value="ECO:0007669"/>
    <property type="project" value="TreeGrafter"/>
</dbReference>
<dbReference type="InterPro" id="IPR001433">
    <property type="entry name" value="OxRdtase_FAD/NAD-bd"/>
</dbReference>
<evidence type="ECO:0000256" key="7">
    <source>
        <dbReference type="ARBA" id="ARBA00023004"/>
    </source>
</evidence>
<keyword evidence="9" id="KW-0812">Transmembrane</keyword>
<evidence type="ECO:0000256" key="3">
    <source>
        <dbReference type="ARBA" id="ARBA00022714"/>
    </source>
</evidence>
<feature type="transmembrane region" description="Helical" evidence="9">
    <location>
        <begin position="124"/>
        <end position="145"/>
    </location>
</feature>
<dbReference type="PANTHER" id="PTHR47354:SF8">
    <property type="entry name" value="1,2-PHENYLACETYL-COA EPOXIDASE, SUBUNIT E"/>
    <property type="match status" value="1"/>
</dbReference>
<dbReference type="Proteomes" id="UP000449710">
    <property type="component" value="Unassembled WGS sequence"/>
</dbReference>
<keyword evidence="9" id="KW-1133">Transmembrane helix</keyword>
<evidence type="ECO:0000256" key="9">
    <source>
        <dbReference type="SAM" id="Phobius"/>
    </source>
</evidence>
<keyword evidence="13" id="KW-1185">Reference proteome</keyword>
<dbReference type="SUPFAM" id="SSF63380">
    <property type="entry name" value="Riboflavin synthase domain-like"/>
    <property type="match status" value="1"/>
</dbReference>
<keyword evidence="3" id="KW-0001">2Fe-2S</keyword>
<dbReference type="Gene3D" id="3.30.70.20">
    <property type="match status" value="1"/>
</dbReference>
<protein>
    <submittedName>
        <fullName evidence="12">4Fe-4S binding protein</fullName>
    </submittedName>
</protein>
<dbReference type="Pfam" id="PF00175">
    <property type="entry name" value="NAD_binding_1"/>
    <property type="match status" value="1"/>
</dbReference>
<evidence type="ECO:0000256" key="6">
    <source>
        <dbReference type="ARBA" id="ARBA00023002"/>
    </source>
</evidence>
<dbReference type="RefSeq" id="WP_160718279.1">
    <property type="nucleotide sequence ID" value="NZ_SUMG01000001.1"/>
</dbReference>
<dbReference type="EMBL" id="SUMG01000001">
    <property type="protein sequence ID" value="NBG86972.1"/>
    <property type="molecule type" value="Genomic_DNA"/>
</dbReference>
<keyword evidence="2" id="KW-0285">Flavoprotein</keyword>
<dbReference type="AlphaFoldDB" id="A0AA43XHI7"/>
<evidence type="ECO:0000256" key="8">
    <source>
        <dbReference type="ARBA" id="ARBA00023014"/>
    </source>
</evidence>
<dbReference type="Gene3D" id="3.40.50.80">
    <property type="entry name" value="Nucleotide-binding domain of ferredoxin-NADP reductase (FNR) module"/>
    <property type="match status" value="1"/>
</dbReference>
<name>A0AA43XHI7_9CLOT</name>
<evidence type="ECO:0000256" key="1">
    <source>
        <dbReference type="ARBA" id="ARBA00001974"/>
    </source>
</evidence>
<dbReference type="GO" id="GO:0046872">
    <property type="term" value="F:metal ion binding"/>
    <property type="evidence" value="ECO:0007669"/>
    <property type="project" value="UniProtKB-KW"/>
</dbReference>
<evidence type="ECO:0000313" key="13">
    <source>
        <dbReference type="Proteomes" id="UP000449710"/>
    </source>
</evidence>
<dbReference type="SUPFAM" id="SSF52343">
    <property type="entry name" value="Ferredoxin reductase-like, C-terminal NADP-linked domain"/>
    <property type="match status" value="1"/>
</dbReference>
<dbReference type="Pfam" id="PF13237">
    <property type="entry name" value="Fer4_10"/>
    <property type="match status" value="1"/>
</dbReference>
<evidence type="ECO:0000259" key="11">
    <source>
        <dbReference type="PROSITE" id="PS51384"/>
    </source>
</evidence>
<dbReference type="PROSITE" id="PS51384">
    <property type="entry name" value="FAD_FR"/>
    <property type="match status" value="1"/>
</dbReference>
<comment type="caution">
    <text evidence="12">The sequence shown here is derived from an EMBL/GenBank/DDBJ whole genome shotgun (WGS) entry which is preliminary data.</text>
</comment>
<evidence type="ECO:0000256" key="2">
    <source>
        <dbReference type="ARBA" id="ARBA00022630"/>
    </source>
</evidence>
<dbReference type="PROSITE" id="PS00198">
    <property type="entry name" value="4FE4S_FER_1"/>
    <property type="match status" value="1"/>
</dbReference>
<evidence type="ECO:0000256" key="5">
    <source>
        <dbReference type="ARBA" id="ARBA00022827"/>
    </source>
</evidence>
<reference evidence="12 13" key="1">
    <citation type="submission" date="2019-04" db="EMBL/GenBank/DDBJ databases">
        <title>Isachenkonia alkalipeptolytica gen. nov. sp. nov. a new anaerobic, alkiliphilic organothrophic bacterium capable to reduce synthesized ferrihydrite isolated from a soda lake.</title>
        <authorList>
            <person name="Toshchakov S.V."/>
            <person name="Zavarzina D.G."/>
            <person name="Zhilina T.N."/>
            <person name="Kostrikina N.A."/>
            <person name="Kublanov I.V."/>
        </authorList>
    </citation>
    <scope>NUCLEOTIDE SEQUENCE [LARGE SCALE GENOMIC DNA]</scope>
    <source>
        <strain evidence="12 13">Z-1701</strain>
    </source>
</reference>
<evidence type="ECO:0000259" key="10">
    <source>
        <dbReference type="PROSITE" id="PS51379"/>
    </source>
</evidence>
<gene>
    <name evidence="12" type="ORF">ISALK_00520</name>
</gene>
<feature type="transmembrane region" description="Helical" evidence="9">
    <location>
        <begin position="92"/>
        <end position="112"/>
    </location>
</feature>
<dbReference type="InterPro" id="IPR017938">
    <property type="entry name" value="Riboflavin_synthase-like_b-brl"/>
</dbReference>
<keyword evidence="6" id="KW-0560">Oxidoreductase</keyword>
<dbReference type="GO" id="GO:0051537">
    <property type="term" value="F:2 iron, 2 sulfur cluster binding"/>
    <property type="evidence" value="ECO:0007669"/>
    <property type="project" value="UniProtKB-KW"/>
</dbReference>
<dbReference type="InterPro" id="IPR008333">
    <property type="entry name" value="Cbr1-like_FAD-bd_dom"/>
</dbReference>
<comment type="cofactor">
    <cofactor evidence="1">
        <name>FAD</name>
        <dbReference type="ChEBI" id="CHEBI:57692"/>
    </cofactor>
</comment>
<dbReference type="InterPro" id="IPR050415">
    <property type="entry name" value="MRET"/>
</dbReference>
<organism evidence="12 13">
    <name type="scientific">Isachenkonia alkalipeptolytica</name>
    <dbReference type="NCBI Taxonomy" id="2565777"/>
    <lineage>
        <taxon>Bacteria</taxon>
        <taxon>Bacillati</taxon>
        <taxon>Bacillota</taxon>
        <taxon>Clostridia</taxon>
        <taxon>Eubacteriales</taxon>
        <taxon>Clostridiaceae</taxon>
        <taxon>Isachenkonia</taxon>
    </lineage>
</organism>
<dbReference type="InterPro" id="IPR039261">
    <property type="entry name" value="FNR_nucleotide-bd"/>
</dbReference>
<feature type="domain" description="4Fe-4S ferredoxin-type" evidence="10">
    <location>
        <begin position="211"/>
        <end position="240"/>
    </location>
</feature>
<dbReference type="PANTHER" id="PTHR47354">
    <property type="entry name" value="NADH OXIDOREDUCTASE HCR"/>
    <property type="match status" value="1"/>
</dbReference>
<feature type="domain" description="FAD-binding FR-type" evidence="11">
    <location>
        <begin position="258"/>
        <end position="360"/>
    </location>
</feature>
<evidence type="ECO:0000313" key="12">
    <source>
        <dbReference type="EMBL" id="NBG86972.1"/>
    </source>
</evidence>
<evidence type="ECO:0000256" key="4">
    <source>
        <dbReference type="ARBA" id="ARBA00022723"/>
    </source>
</evidence>
<feature type="transmembrane region" description="Helical" evidence="9">
    <location>
        <begin position="20"/>
        <end position="49"/>
    </location>
</feature>
<dbReference type="Pfam" id="PF12801">
    <property type="entry name" value="Fer4_5"/>
    <property type="match status" value="2"/>
</dbReference>
<dbReference type="Pfam" id="PF00970">
    <property type="entry name" value="FAD_binding_6"/>
    <property type="match status" value="1"/>
</dbReference>
<dbReference type="SUPFAM" id="SSF54862">
    <property type="entry name" value="4Fe-4S ferredoxins"/>
    <property type="match status" value="1"/>
</dbReference>
<dbReference type="InterPro" id="IPR017896">
    <property type="entry name" value="4Fe4S_Fe-S-bd"/>
</dbReference>
<keyword evidence="4" id="KW-0479">Metal-binding</keyword>
<dbReference type="InterPro" id="IPR017927">
    <property type="entry name" value="FAD-bd_FR_type"/>
</dbReference>
<proteinExistence type="predicted"/>
<dbReference type="PROSITE" id="PS51379">
    <property type="entry name" value="4FE4S_FER_2"/>
    <property type="match status" value="2"/>
</dbReference>
<feature type="domain" description="4Fe-4S ferredoxin-type" evidence="10">
    <location>
        <begin position="179"/>
        <end position="209"/>
    </location>
</feature>
<sequence>MATYYIKTNRVFTTLRKYGWIFTVLVALGGTFVEPKLGLAVIGIMAGLIGTSFFKGRYWCGNICPHGSLFDSLIHPISLNKNIPGFLKSKPMVFGFFLFFMYNFGGNTLNALEHWGDASFWDRLGMVFSRTYLMVFVVGGLLGLVKNPRTWCQFCPMGTLEKGSYALGTKLNANKHTDKKLTIESKEKCHACGKCARVCPFQLEPYTNFSENNQFEDVNCIRCGTCVENCPAGILSFETERDAMELKLNRDLEGYEQRQKILSNLSEIRDLGENIKEFTFEFKNPDRVAYKAGQFILVKLKGHESMYRAYSIASYNEDDQRVSVIIKKIPGGYGTENIFDQFNLGDTVELEGPMGEELVVGESVKKALFVGNGIGMTPFIALTKDTLKHREDIEEVTFVHGQRKEKDFYYHDYFLDLENSYDQFHYRPIASRPDKPSTAKGYVMDEIKTLDLTDHHVFMCGSPRMITDTMNLLLDKGVPKERIFYESEEKIKEADNMENSKKQKKTA</sequence>
<dbReference type="Gene3D" id="2.40.30.10">
    <property type="entry name" value="Translation factors"/>
    <property type="match status" value="1"/>
</dbReference>
<keyword evidence="7" id="KW-0408">Iron</keyword>